<dbReference type="PROSITE" id="PS01031">
    <property type="entry name" value="SHSP"/>
    <property type="match status" value="1"/>
</dbReference>
<dbReference type="KEGG" id="talb:FTW19_11845"/>
<sequence length="173" mass="19399">MPTTLTVHSGKLRKNAIQFPHLHNLFEDMERLTERISKRAFSLFQQRGGGEGRDWDDWFKAESEFLKAVPVEITESDQKISIRAEVPGFTAEELTVQVEPNGVYIRGRSESRKEEKGKGIVTYSEVFSNEIARHIELPAIIDASHSEAKLSDGVLELTLPKSAPPKAVNIKVA</sequence>
<dbReference type="PANTHER" id="PTHR46733">
    <property type="entry name" value="26.5 KDA HEAT SHOCK PROTEIN, MITOCHONDRIAL"/>
    <property type="match status" value="1"/>
</dbReference>
<dbReference type="InterPro" id="IPR044587">
    <property type="entry name" value="HSP21-like"/>
</dbReference>
<dbReference type="Pfam" id="PF00011">
    <property type="entry name" value="HSP20"/>
    <property type="match status" value="1"/>
</dbReference>
<dbReference type="InterPro" id="IPR008978">
    <property type="entry name" value="HSP20-like_chaperone"/>
</dbReference>
<dbReference type="Pfam" id="PF11154">
    <property type="entry name" value="DUF2934"/>
    <property type="match status" value="1"/>
</dbReference>
<keyword evidence="1" id="KW-0346">Stress response</keyword>
<dbReference type="PANTHER" id="PTHR46733:SF4">
    <property type="entry name" value="HEAT SHOCK PROTEIN 21, CHLOROPLASTIC"/>
    <property type="match status" value="1"/>
</dbReference>
<dbReference type="SUPFAM" id="SSF49764">
    <property type="entry name" value="HSP20-like chaperones"/>
    <property type="match status" value="1"/>
</dbReference>
<evidence type="ECO:0000256" key="3">
    <source>
        <dbReference type="RuleBase" id="RU003616"/>
    </source>
</evidence>
<dbReference type="OrthoDB" id="9811615at2"/>
<protein>
    <submittedName>
        <fullName evidence="5">Hsp20 family protein</fullName>
    </submittedName>
</protein>
<evidence type="ECO:0000256" key="2">
    <source>
        <dbReference type="PROSITE-ProRule" id="PRU00285"/>
    </source>
</evidence>
<dbReference type="RefSeq" id="WP_147647821.1">
    <property type="nucleotide sequence ID" value="NZ_CP042806.1"/>
</dbReference>
<evidence type="ECO:0000313" key="6">
    <source>
        <dbReference type="Proteomes" id="UP000321820"/>
    </source>
</evidence>
<evidence type="ECO:0000259" key="4">
    <source>
        <dbReference type="PROSITE" id="PS01031"/>
    </source>
</evidence>
<dbReference type="Gene3D" id="2.60.40.790">
    <property type="match status" value="1"/>
</dbReference>
<dbReference type="EMBL" id="CP042806">
    <property type="protein sequence ID" value="QEE28631.1"/>
    <property type="molecule type" value="Genomic_DNA"/>
</dbReference>
<dbReference type="CDD" id="cd06464">
    <property type="entry name" value="ACD_sHsps-like"/>
    <property type="match status" value="1"/>
</dbReference>
<feature type="domain" description="SHSP" evidence="4">
    <location>
        <begin position="62"/>
        <end position="173"/>
    </location>
</feature>
<evidence type="ECO:0000313" key="5">
    <source>
        <dbReference type="EMBL" id="QEE28631.1"/>
    </source>
</evidence>
<accession>A0A5B9EE12</accession>
<proteinExistence type="inferred from homology"/>
<keyword evidence="6" id="KW-1185">Reference proteome</keyword>
<organism evidence="5 6">
    <name type="scientific">Terriglobus albidus</name>
    <dbReference type="NCBI Taxonomy" id="1592106"/>
    <lineage>
        <taxon>Bacteria</taxon>
        <taxon>Pseudomonadati</taxon>
        <taxon>Acidobacteriota</taxon>
        <taxon>Terriglobia</taxon>
        <taxon>Terriglobales</taxon>
        <taxon>Acidobacteriaceae</taxon>
        <taxon>Terriglobus</taxon>
    </lineage>
</organism>
<dbReference type="Proteomes" id="UP000321820">
    <property type="component" value="Chromosome"/>
</dbReference>
<dbReference type="InterPro" id="IPR002068">
    <property type="entry name" value="A-crystallin/Hsp20_dom"/>
</dbReference>
<gene>
    <name evidence="5" type="ORF">FTW19_11845</name>
</gene>
<evidence type="ECO:0000256" key="1">
    <source>
        <dbReference type="ARBA" id="ARBA00023016"/>
    </source>
</evidence>
<reference evidence="5 6" key="1">
    <citation type="submission" date="2019-08" db="EMBL/GenBank/DDBJ databases">
        <title>Complete genome sequence of Terriglobus albidus strain ORNL.</title>
        <authorList>
            <person name="Podar M."/>
        </authorList>
    </citation>
    <scope>NUCLEOTIDE SEQUENCE [LARGE SCALE GENOMIC DNA]</scope>
    <source>
        <strain evidence="5 6">ORNL</strain>
    </source>
</reference>
<name>A0A5B9EE12_9BACT</name>
<dbReference type="AlphaFoldDB" id="A0A5B9EE12"/>
<dbReference type="GO" id="GO:0009408">
    <property type="term" value="P:response to heat"/>
    <property type="evidence" value="ECO:0007669"/>
    <property type="project" value="InterPro"/>
</dbReference>
<comment type="similarity">
    <text evidence="2 3">Belongs to the small heat shock protein (HSP20) family.</text>
</comment>
<dbReference type="InterPro" id="IPR021327">
    <property type="entry name" value="DUF2934"/>
</dbReference>